<proteinExistence type="predicted"/>
<dbReference type="KEGG" id="dpu:SU48_04025"/>
<gene>
    <name evidence="1" type="ORF">SU48_04025</name>
</gene>
<dbReference type="EMBL" id="CP011387">
    <property type="protein sequence ID" value="ANE43070.1"/>
    <property type="molecule type" value="Genomic_DNA"/>
</dbReference>
<dbReference type="PATRIC" id="fig|1182568.3.peg.838"/>
<name>A0A172T7W0_9DEIO</name>
<organism evidence="1 2">
    <name type="scientific">Deinococcus puniceus</name>
    <dbReference type="NCBI Taxonomy" id="1182568"/>
    <lineage>
        <taxon>Bacteria</taxon>
        <taxon>Thermotogati</taxon>
        <taxon>Deinococcota</taxon>
        <taxon>Deinococci</taxon>
        <taxon>Deinococcales</taxon>
        <taxon>Deinococcaceae</taxon>
        <taxon>Deinococcus</taxon>
    </lineage>
</organism>
<keyword evidence="2" id="KW-1185">Reference proteome</keyword>
<dbReference type="AlphaFoldDB" id="A0A172T7W0"/>
<protein>
    <recommendedName>
        <fullName evidence="3">Glyoxalase</fullName>
    </recommendedName>
</protein>
<dbReference type="Proteomes" id="UP000077363">
    <property type="component" value="Chromosome"/>
</dbReference>
<dbReference type="InterPro" id="IPR029068">
    <property type="entry name" value="Glyas_Bleomycin-R_OHBP_Dase"/>
</dbReference>
<evidence type="ECO:0000313" key="1">
    <source>
        <dbReference type="EMBL" id="ANE43070.1"/>
    </source>
</evidence>
<dbReference type="Gene3D" id="3.10.180.10">
    <property type="entry name" value="2,3-Dihydroxybiphenyl 1,2-Dioxygenase, domain 1"/>
    <property type="match status" value="1"/>
</dbReference>
<reference evidence="1 2" key="1">
    <citation type="submission" date="2015-01" db="EMBL/GenBank/DDBJ databases">
        <title>Deinococcus puniceus/DY1/ whole genome sequencing.</title>
        <authorList>
            <person name="Kim M.K."/>
            <person name="Srinivasan S."/>
            <person name="Lee J.-J."/>
        </authorList>
    </citation>
    <scope>NUCLEOTIDE SEQUENCE [LARGE SCALE GENOMIC DNA]</scope>
    <source>
        <strain evidence="1 2">DY1</strain>
    </source>
</reference>
<dbReference type="SUPFAM" id="SSF54593">
    <property type="entry name" value="Glyoxalase/Bleomycin resistance protein/Dihydroxybiphenyl dioxygenase"/>
    <property type="match status" value="1"/>
</dbReference>
<evidence type="ECO:0000313" key="2">
    <source>
        <dbReference type="Proteomes" id="UP000077363"/>
    </source>
</evidence>
<accession>A0A172T7W0</accession>
<evidence type="ECO:0008006" key="3">
    <source>
        <dbReference type="Google" id="ProtNLM"/>
    </source>
</evidence>
<sequence>MLGFKILYEQHAPYVYGSVALENIQIDFIGNKNIAPNHENGHMCLVAVTNIDELNKLFSSRIKAAFGKQLRSGVPRMNGVNDVKSGDRRFNMVDPAGNYLIFVQIAEKTAKPTKVESSSPLTPLARAVKAARLFAYSRDDPKLAAEHLDRALEKPDLLSVVTQFQAFILRADIAVMLDDRVTLEKYIKAAKSLVLEEADLLEVQEEVERLSELEG</sequence>
<dbReference type="STRING" id="1182568.SU48_04025"/>